<organism evidence="1 2">
    <name type="scientific">Polychaeton citri CBS 116435</name>
    <dbReference type="NCBI Taxonomy" id="1314669"/>
    <lineage>
        <taxon>Eukaryota</taxon>
        <taxon>Fungi</taxon>
        <taxon>Dikarya</taxon>
        <taxon>Ascomycota</taxon>
        <taxon>Pezizomycotina</taxon>
        <taxon>Dothideomycetes</taxon>
        <taxon>Dothideomycetidae</taxon>
        <taxon>Capnodiales</taxon>
        <taxon>Capnodiaceae</taxon>
        <taxon>Polychaeton</taxon>
    </lineage>
</organism>
<reference evidence="1" key="1">
    <citation type="journal article" date="2020" name="Stud. Mycol.">
        <title>101 Dothideomycetes genomes: a test case for predicting lifestyles and emergence of pathogens.</title>
        <authorList>
            <person name="Haridas S."/>
            <person name="Albert R."/>
            <person name="Binder M."/>
            <person name="Bloem J."/>
            <person name="Labutti K."/>
            <person name="Salamov A."/>
            <person name="Andreopoulos B."/>
            <person name="Baker S."/>
            <person name="Barry K."/>
            <person name="Bills G."/>
            <person name="Bluhm B."/>
            <person name="Cannon C."/>
            <person name="Castanera R."/>
            <person name="Culley D."/>
            <person name="Daum C."/>
            <person name="Ezra D."/>
            <person name="Gonzalez J."/>
            <person name="Henrissat B."/>
            <person name="Kuo A."/>
            <person name="Liang C."/>
            <person name="Lipzen A."/>
            <person name="Lutzoni F."/>
            <person name="Magnuson J."/>
            <person name="Mondo S."/>
            <person name="Nolan M."/>
            <person name="Ohm R."/>
            <person name="Pangilinan J."/>
            <person name="Park H.-J."/>
            <person name="Ramirez L."/>
            <person name="Alfaro M."/>
            <person name="Sun H."/>
            <person name="Tritt A."/>
            <person name="Yoshinaga Y."/>
            <person name="Zwiers L.-H."/>
            <person name="Turgeon B."/>
            <person name="Goodwin S."/>
            <person name="Spatafora J."/>
            <person name="Crous P."/>
            <person name="Grigoriev I."/>
        </authorList>
    </citation>
    <scope>NUCLEOTIDE SEQUENCE</scope>
    <source>
        <strain evidence="1">CBS 116435</strain>
    </source>
</reference>
<gene>
    <name evidence="1" type="ORF">K431DRAFT_224806</name>
</gene>
<sequence length="174" mass="18705">MATSLRELTLVSKHVPDCCAGLSRPLIDALVKQLPDCPALALSVGCGSGLLESMVLDAAGGNINLRGVEVASCVNIYLPEDRFWPVQDTRCLHDDAMLASALMFVYPRQAKLVCDYIEECRTGALETLLWLGPKCDWPEYSSLLQKAFSKVEIVGGNAVADNEILAVAAEPLPG</sequence>
<comment type="caution">
    <text evidence="1">The sequence shown here is derived from an EMBL/GenBank/DDBJ whole genome shotgun (WGS) entry which is preliminary data.</text>
</comment>
<dbReference type="Proteomes" id="UP000799441">
    <property type="component" value="Unassembled WGS sequence"/>
</dbReference>
<dbReference type="AlphaFoldDB" id="A0A9P4Q7Z6"/>
<evidence type="ECO:0000313" key="1">
    <source>
        <dbReference type="EMBL" id="KAF2721165.1"/>
    </source>
</evidence>
<dbReference type="EMBL" id="MU003792">
    <property type="protein sequence ID" value="KAF2721165.1"/>
    <property type="molecule type" value="Genomic_DNA"/>
</dbReference>
<protein>
    <submittedName>
        <fullName evidence="1">Uncharacterized protein</fullName>
    </submittedName>
</protein>
<keyword evidence="2" id="KW-1185">Reference proteome</keyword>
<name>A0A9P4Q7Z6_9PEZI</name>
<proteinExistence type="predicted"/>
<dbReference type="OrthoDB" id="2151982at2759"/>
<evidence type="ECO:0000313" key="2">
    <source>
        <dbReference type="Proteomes" id="UP000799441"/>
    </source>
</evidence>
<accession>A0A9P4Q7Z6</accession>